<dbReference type="RefSeq" id="WP_147457020.1">
    <property type="nucleotide sequence ID" value="NZ_RBKT01000001.1"/>
</dbReference>
<dbReference type="Proteomes" id="UP000277671">
    <property type="component" value="Unassembled WGS sequence"/>
</dbReference>
<protein>
    <submittedName>
        <fullName evidence="2">Uncharacterized protein</fullName>
    </submittedName>
</protein>
<comment type="caution">
    <text evidence="2">The sequence shown here is derived from an EMBL/GenBank/DDBJ whole genome shotgun (WGS) entry which is preliminary data.</text>
</comment>
<dbReference type="EMBL" id="RBKT01000001">
    <property type="protein sequence ID" value="RKR89033.1"/>
    <property type="molecule type" value="Genomic_DNA"/>
</dbReference>
<dbReference type="EMBL" id="RBKT01000001">
    <property type="protein sequence ID" value="RKR89379.1"/>
    <property type="molecule type" value="Genomic_DNA"/>
</dbReference>
<evidence type="ECO:0000313" key="1">
    <source>
        <dbReference type="EMBL" id="RKR89033.1"/>
    </source>
</evidence>
<keyword evidence="3" id="KW-1185">Reference proteome</keyword>
<proteinExistence type="predicted"/>
<dbReference type="AlphaFoldDB" id="A0A495JMX1"/>
<name>A0A495JMX1_9ACTN</name>
<evidence type="ECO:0000313" key="2">
    <source>
        <dbReference type="EMBL" id="RKR89379.1"/>
    </source>
</evidence>
<accession>A0A495JMX1</accession>
<reference evidence="2 3" key="1">
    <citation type="submission" date="2018-10" db="EMBL/GenBank/DDBJ databases">
        <title>Sequencing the genomes of 1000 actinobacteria strains.</title>
        <authorList>
            <person name="Klenk H.-P."/>
        </authorList>
    </citation>
    <scope>NUCLEOTIDE SEQUENCE [LARGE SCALE GENOMIC DNA]</scope>
    <source>
        <strain evidence="2 3">DSM 45175</strain>
    </source>
</reference>
<sequence length="84" mass="10013">MSVLLPHQRLRLTQLRARKMVRRHWPVGGRCQRCVIGRTCTFFVRACVVLEAMGDNYQPYPLPEPYVIRELVTRFRNKIDRPVF</sequence>
<evidence type="ECO:0000313" key="3">
    <source>
        <dbReference type="Proteomes" id="UP000277671"/>
    </source>
</evidence>
<organism evidence="2 3">
    <name type="scientific">Micromonospora pisi</name>
    <dbReference type="NCBI Taxonomy" id="589240"/>
    <lineage>
        <taxon>Bacteria</taxon>
        <taxon>Bacillati</taxon>
        <taxon>Actinomycetota</taxon>
        <taxon>Actinomycetes</taxon>
        <taxon>Micromonosporales</taxon>
        <taxon>Micromonosporaceae</taxon>
        <taxon>Micromonospora</taxon>
    </lineage>
</organism>
<gene>
    <name evidence="1" type="ORF">BDK92_3370</name>
    <name evidence="2" type="ORF">BDK92_3723</name>
</gene>